<feature type="compositionally biased region" description="Basic and acidic residues" evidence="1">
    <location>
        <begin position="53"/>
        <end position="64"/>
    </location>
</feature>
<evidence type="ECO:0000256" key="1">
    <source>
        <dbReference type="SAM" id="MobiDB-lite"/>
    </source>
</evidence>
<keyword evidence="3" id="KW-1185">Reference proteome</keyword>
<evidence type="ECO:0000313" key="3">
    <source>
        <dbReference type="Proteomes" id="UP000503349"/>
    </source>
</evidence>
<protein>
    <submittedName>
        <fullName evidence="2">Uncharacterized protein</fullName>
    </submittedName>
</protein>
<dbReference type="EMBL" id="CM015712">
    <property type="protein sequence ID" value="KAF3707554.1"/>
    <property type="molecule type" value="Genomic_DNA"/>
</dbReference>
<accession>A0A6G1QYI3</accession>
<name>A0A6G1QYI3_CHAAH</name>
<proteinExistence type="predicted"/>
<feature type="region of interest" description="Disordered" evidence="1">
    <location>
        <begin position="42"/>
        <end position="64"/>
    </location>
</feature>
<reference evidence="2 3" key="1">
    <citation type="submission" date="2019-02" db="EMBL/GenBank/DDBJ databases">
        <title>Opniocepnalus argus genome.</title>
        <authorList>
            <person name="Zhou C."/>
            <person name="Xiao S."/>
        </authorList>
    </citation>
    <scope>NUCLEOTIDE SEQUENCE [LARGE SCALE GENOMIC DNA]</scope>
    <source>
        <strain evidence="2">OARG1902GOOAL</strain>
        <tissue evidence="2">Muscle</tissue>
    </source>
</reference>
<dbReference type="AlphaFoldDB" id="A0A6G1QYI3"/>
<evidence type="ECO:0000313" key="2">
    <source>
        <dbReference type="EMBL" id="KAF3707554.1"/>
    </source>
</evidence>
<dbReference type="Proteomes" id="UP000503349">
    <property type="component" value="Chromosome 1"/>
</dbReference>
<organism evidence="2 3">
    <name type="scientific">Channa argus</name>
    <name type="common">Northern snakehead</name>
    <name type="synonym">Ophicephalus argus</name>
    <dbReference type="NCBI Taxonomy" id="215402"/>
    <lineage>
        <taxon>Eukaryota</taxon>
        <taxon>Metazoa</taxon>
        <taxon>Chordata</taxon>
        <taxon>Craniata</taxon>
        <taxon>Vertebrata</taxon>
        <taxon>Euteleostomi</taxon>
        <taxon>Actinopterygii</taxon>
        <taxon>Neopterygii</taxon>
        <taxon>Teleostei</taxon>
        <taxon>Neoteleostei</taxon>
        <taxon>Acanthomorphata</taxon>
        <taxon>Anabantaria</taxon>
        <taxon>Anabantiformes</taxon>
        <taxon>Channoidei</taxon>
        <taxon>Channidae</taxon>
        <taxon>Channa</taxon>
    </lineage>
</organism>
<gene>
    <name evidence="2" type="ORF">EXN66_Car000727</name>
</gene>
<sequence>MIIRALMVTLHRRRHFVQQEVLNSLSETDSVSVHPINLISPFPDSSGAPGFATEDKTRGEDYEW</sequence>
<reference evidence="3" key="2">
    <citation type="submission" date="2019-02" db="EMBL/GenBank/DDBJ databases">
        <title>Opniocepnalus argus Var Kimnra genome.</title>
        <authorList>
            <person name="Zhou C."/>
            <person name="Xiao S."/>
        </authorList>
    </citation>
    <scope>NUCLEOTIDE SEQUENCE [LARGE SCALE GENOMIC DNA]</scope>
</reference>